<reference evidence="12 13" key="1">
    <citation type="submission" date="2018-11" db="EMBL/GenBank/DDBJ databases">
        <title>Genomic Encyclopedia of Type Strains, Phase IV (KMG-IV): sequencing the most valuable type-strain genomes for metagenomic binning, comparative biology and taxonomic classification.</title>
        <authorList>
            <person name="Goeker M."/>
        </authorList>
    </citation>
    <scope>NUCLEOTIDE SEQUENCE [LARGE SCALE GENOMIC DNA]</scope>
    <source>
        <strain evidence="12 13">DSM 100275</strain>
    </source>
</reference>
<dbReference type="InterPro" id="IPR056735">
    <property type="entry name" value="SUS_N"/>
</dbReference>
<feature type="domain" description="Glycosyl transferase family 1" evidence="8">
    <location>
        <begin position="559"/>
        <end position="718"/>
    </location>
</feature>
<dbReference type="Pfam" id="PF24862">
    <property type="entry name" value="SUS_EPBD"/>
    <property type="match status" value="1"/>
</dbReference>
<evidence type="ECO:0000259" key="10">
    <source>
        <dbReference type="Pfam" id="PF24861"/>
    </source>
</evidence>
<dbReference type="GO" id="GO:0005985">
    <property type="term" value="P:sucrose metabolic process"/>
    <property type="evidence" value="ECO:0007669"/>
    <property type="project" value="UniProtKB-UniRule"/>
</dbReference>
<dbReference type="InterPro" id="IPR056736">
    <property type="entry name" value="SUS_EPBD"/>
</dbReference>
<dbReference type="Gene3D" id="1.20.120.1230">
    <property type="match status" value="1"/>
</dbReference>
<name>A0A3N1Y721_9GAMM</name>
<keyword evidence="13" id="KW-1185">Reference proteome</keyword>
<gene>
    <name evidence="12" type="ORF">EDC57_0217</name>
</gene>
<dbReference type="InterPro" id="IPR012820">
    <property type="entry name" value="Sucrose_synthase_pln/cyn"/>
</dbReference>
<evidence type="ECO:0000256" key="5">
    <source>
        <dbReference type="ARBA" id="ARBA00022679"/>
    </source>
</evidence>
<dbReference type="Gene3D" id="3.10.450.330">
    <property type="match status" value="1"/>
</dbReference>
<dbReference type="Pfam" id="PF24861">
    <property type="entry name" value="SUS_N"/>
    <property type="match status" value="1"/>
</dbReference>
<dbReference type="Pfam" id="PF00862">
    <property type="entry name" value="GT-B_Sucrose_synth"/>
    <property type="match status" value="1"/>
</dbReference>
<evidence type="ECO:0000256" key="7">
    <source>
        <dbReference type="NCBIfam" id="TIGR02470"/>
    </source>
</evidence>
<dbReference type="EC" id="2.4.1.13" evidence="2 7"/>
<dbReference type="EMBL" id="RJVI01000001">
    <property type="protein sequence ID" value="ROR34321.1"/>
    <property type="molecule type" value="Genomic_DNA"/>
</dbReference>
<sequence>MMESLDEFVAGHRDVLYLLLRHYTGLGRPFLLRSDLWDEFLAFCEAQGLEELVDSPLGRAIAGAQEAVIEAPWVYVALRPYVARWRYLRFHLEQVRHEEIGVSEFLAFKERQVEAPPPGTWVLELDLGPFNREFPKLHESRSIGRGVEFLNRRLSSQLFDELGRGDRRLLEFLRVHQYRGRQLMLNGRIHDVAGLRRAVRRAEELLASHRDDAGWDEVGHALQFLGFEPGWGRTVARMRETLGLLSDILEAPEPATLERFLGRVPMIFSIAILSPHGYFGQANVLGRPDTGGQVVYILDQVRALEREMRRRLEEQGLDIEPQILVVTRLIPEAEGTTCDQRIEPIVGTRNARILRVPFRGRDGEVIPHWISRFQIWPYLERFAADAERELLAELGGRPDLIIGNYSDGNLVATLLAQRLHVTLCTIAHALEKAKYLYADLYWRDNEPQYHFACQFTADLIAMNAADFIITSTYQEIAGRREQVGQYESYKAFTLPGLYRVVDGIDIFDPKFNIVSPGADPEVYFPYSDETRRLRALHPEIERLLYEPGLPDSRGVLAERGRPLLFTMARLDRIKNITGLVAWYAGCERLRALADLVVVAGHVDPARSDDEEERAEITRMHELMDRHGLDGNVRWLGLRLEKNLAGELYRYVADLHGAFVQPALFEAFGLTVIEAMASGLPTFATCYGGPLEIIEDGVSGFHIDPNHGERAAEIMADFFARCAAEPEHWRRVSEAALARVRARYTWALYAERMMTLARVYGFWKYVTNLERAETRRYLEMFYALQFRRLADFEPAQG</sequence>
<evidence type="ECO:0000256" key="2">
    <source>
        <dbReference type="ARBA" id="ARBA00012540"/>
    </source>
</evidence>
<comment type="catalytic activity">
    <reaction evidence="6">
        <text>an NDP-alpha-D-glucose + D-fructose = a ribonucleoside 5'-diphosphate + sucrose + H(+)</text>
        <dbReference type="Rhea" id="RHEA:16241"/>
        <dbReference type="ChEBI" id="CHEBI:15378"/>
        <dbReference type="ChEBI" id="CHEBI:17992"/>
        <dbReference type="ChEBI" id="CHEBI:37721"/>
        <dbReference type="ChEBI" id="CHEBI:57930"/>
        <dbReference type="ChEBI" id="CHEBI:76533"/>
        <dbReference type="EC" id="2.4.1.13"/>
    </reaction>
</comment>
<organism evidence="12 13">
    <name type="scientific">Inmirania thermothiophila</name>
    <dbReference type="NCBI Taxonomy" id="1750597"/>
    <lineage>
        <taxon>Bacteria</taxon>
        <taxon>Pseudomonadati</taxon>
        <taxon>Pseudomonadota</taxon>
        <taxon>Gammaproteobacteria</taxon>
        <taxon>Chromatiales</taxon>
        <taxon>Ectothiorhodospiraceae</taxon>
        <taxon>Inmirania</taxon>
    </lineage>
</organism>
<evidence type="ECO:0000313" key="12">
    <source>
        <dbReference type="EMBL" id="ROR34321.1"/>
    </source>
</evidence>
<evidence type="ECO:0000313" key="13">
    <source>
        <dbReference type="Proteomes" id="UP000276634"/>
    </source>
</evidence>
<dbReference type="InterPro" id="IPR001296">
    <property type="entry name" value="Glyco_trans_1"/>
</dbReference>
<evidence type="ECO:0000259" key="8">
    <source>
        <dbReference type="Pfam" id="PF00534"/>
    </source>
</evidence>
<protein>
    <recommendedName>
        <fullName evidence="3 7">Sucrose synthase</fullName>
        <ecNumber evidence="2 7">2.4.1.13</ecNumber>
    </recommendedName>
</protein>
<proteinExistence type="inferred from homology"/>
<feature type="domain" description="Sucrose synthase first GT-B" evidence="9">
    <location>
        <begin position="256"/>
        <end position="545"/>
    </location>
</feature>
<accession>A0A3N1Y721</accession>
<feature type="domain" description="Sucrose synthase EPBD" evidence="11">
    <location>
        <begin position="145"/>
        <end position="233"/>
    </location>
</feature>
<evidence type="ECO:0000256" key="6">
    <source>
        <dbReference type="ARBA" id="ARBA00049030"/>
    </source>
</evidence>
<dbReference type="InterPro" id="IPR000368">
    <property type="entry name" value="Sucrose_synth_GT-B1"/>
</dbReference>
<dbReference type="AlphaFoldDB" id="A0A3N1Y721"/>
<dbReference type="RefSeq" id="WP_425454780.1">
    <property type="nucleotide sequence ID" value="NZ_RJVI01000001.1"/>
</dbReference>
<comment type="similarity">
    <text evidence="1">Belongs to the glycosyltransferase 1 family.</text>
</comment>
<dbReference type="Proteomes" id="UP000276634">
    <property type="component" value="Unassembled WGS sequence"/>
</dbReference>
<keyword evidence="5" id="KW-0808">Transferase</keyword>
<dbReference type="PANTHER" id="PTHR45839:SF7">
    <property type="entry name" value="SUCROSE SYNTHASE 1"/>
    <property type="match status" value="1"/>
</dbReference>
<dbReference type="Gene3D" id="3.40.50.2000">
    <property type="entry name" value="Glycogen Phosphorylase B"/>
    <property type="match status" value="2"/>
</dbReference>
<evidence type="ECO:0000259" key="11">
    <source>
        <dbReference type="Pfam" id="PF24862"/>
    </source>
</evidence>
<dbReference type="Pfam" id="PF00534">
    <property type="entry name" value="Glycos_transf_1"/>
    <property type="match status" value="1"/>
</dbReference>
<dbReference type="GO" id="GO:0016157">
    <property type="term" value="F:sucrose synthase activity"/>
    <property type="evidence" value="ECO:0007669"/>
    <property type="project" value="UniProtKB-UniRule"/>
</dbReference>
<dbReference type="PANTHER" id="PTHR45839">
    <property type="match status" value="1"/>
</dbReference>
<dbReference type="SUPFAM" id="SSF53756">
    <property type="entry name" value="UDP-Glycosyltransferase/glycogen phosphorylase"/>
    <property type="match status" value="1"/>
</dbReference>
<comment type="caution">
    <text evidence="12">The sequence shown here is derived from an EMBL/GenBank/DDBJ whole genome shotgun (WGS) entry which is preliminary data.</text>
</comment>
<evidence type="ECO:0000256" key="1">
    <source>
        <dbReference type="ARBA" id="ARBA00006530"/>
    </source>
</evidence>
<dbReference type="NCBIfam" id="TIGR02470">
    <property type="entry name" value="sucr_synth"/>
    <property type="match status" value="1"/>
</dbReference>
<evidence type="ECO:0000256" key="3">
    <source>
        <dbReference type="ARBA" id="ARBA00020955"/>
    </source>
</evidence>
<keyword evidence="4" id="KW-0328">Glycosyltransferase</keyword>
<feature type="domain" description="Sucrose synthase N-terminal" evidence="10">
    <location>
        <begin position="1"/>
        <end position="110"/>
    </location>
</feature>
<evidence type="ECO:0000256" key="4">
    <source>
        <dbReference type="ARBA" id="ARBA00022676"/>
    </source>
</evidence>
<evidence type="ECO:0000259" key="9">
    <source>
        <dbReference type="Pfam" id="PF00862"/>
    </source>
</evidence>